<protein>
    <recommendedName>
        <fullName evidence="3">DUF4124 domain-containing protein</fullName>
    </recommendedName>
</protein>
<evidence type="ECO:0000313" key="5">
    <source>
        <dbReference type="Proteomes" id="UP001163336"/>
    </source>
</evidence>
<organism evidence="4 5">
    <name type="scientific">Massilia varians</name>
    <dbReference type="NCBI Taxonomy" id="457921"/>
    <lineage>
        <taxon>Bacteria</taxon>
        <taxon>Pseudomonadati</taxon>
        <taxon>Pseudomonadota</taxon>
        <taxon>Betaproteobacteria</taxon>
        <taxon>Burkholderiales</taxon>
        <taxon>Oxalobacteraceae</taxon>
        <taxon>Telluria group</taxon>
        <taxon>Massilia</taxon>
    </lineage>
</organism>
<dbReference type="EMBL" id="AP026966">
    <property type="protein sequence ID" value="BDT59557.1"/>
    <property type="molecule type" value="Genomic_DNA"/>
</dbReference>
<evidence type="ECO:0000259" key="3">
    <source>
        <dbReference type="Pfam" id="PF13511"/>
    </source>
</evidence>
<proteinExistence type="predicted"/>
<feature type="signal peptide" evidence="2">
    <location>
        <begin position="1"/>
        <end position="25"/>
    </location>
</feature>
<feature type="region of interest" description="Disordered" evidence="1">
    <location>
        <begin position="35"/>
        <end position="120"/>
    </location>
</feature>
<dbReference type="Proteomes" id="UP001163336">
    <property type="component" value="Chromosome"/>
</dbReference>
<feature type="compositionally biased region" description="Low complexity" evidence="1">
    <location>
        <begin position="66"/>
        <end position="83"/>
    </location>
</feature>
<evidence type="ECO:0000313" key="4">
    <source>
        <dbReference type="EMBL" id="BDT59557.1"/>
    </source>
</evidence>
<gene>
    <name evidence="4" type="ORF">MasN3_30510</name>
</gene>
<dbReference type="Pfam" id="PF13511">
    <property type="entry name" value="DUF4124"/>
    <property type="match status" value="1"/>
</dbReference>
<accession>A0ABM8C8G7</accession>
<name>A0ABM8C8G7_9BURK</name>
<evidence type="ECO:0000256" key="1">
    <source>
        <dbReference type="SAM" id="MobiDB-lite"/>
    </source>
</evidence>
<evidence type="ECO:0000256" key="2">
    <source>
        <dbReference type="SAM" id="SignalP"/>
    </source>
</evidence>
<keyword evidence="2" id="KW-0732">Signal</keyword>
<feature type="compositionally biased region" description="Basic and acidic residues" evidence="1">
    <location>
        <begin position="87"/>
        <end position="120"/>
    </location>
</feature>
<feature type="chain" id="PRO_5047241063" description="DUF4124 domain-containing protein" evidence="2">
    <location>
        <begin position="26"/>
        <end position="169"/>
    </location>
</feature>
<dbReference type="InterPro" id="IPR025392">
    <property type="entry name" value="DUF4124"/>
</dbReference>
<feature type="domain" description="DUF4124" evidence="3">
    <location>
        <begin position="14"/>
        <end position="66"/>
    </location>
</feature>
<reference evidence="4" key="1">
    <citation type="submission" date="2022-11" db="EMBL/GenBank/DDBJ databases">
        <title>Isolation and characterization of PLA-degrading bacterium Massilia sp. from Antarctic soil.</title>
        <authorList>
            <person name="Sato K."/>
            <person name="Gomez-Fuentes C."/>
            <person name="Ahmad S.A."/>
            <person name="Zulkharnain A."/>
        </authorList>
    </citation>
    <scope>NUCLEOTIDE SEQUENCE</scope>
    <source>
        <strain evidence="4">N-3</strain>
    </source>
</reference>
<dbReference type="RefSeq" id="WP_281908309.1">
    <property type="nucleotide sequence ID" value="NZ_AP026966.1"/>
</dbReference>
<keyword evidence="5" id="KW-1185">Reference proteome</keyword>
<sequence>MPSPSSFFRLLAATALLLGGSVAHAQYSWIDANGVRHFSDRPPPPSTPPHKILKAPGRAAPPVPPAALDAAPAADAPAPAKGPKTLAQREEDYLARARLREEQEKKEAAESQRRRDLAEHCRDARQMRAQVESGVRIAKFDAKGERSFLTDEERSAQLARVNKALAQCR</sequence>